<dbReference type="Proteomes" id="UP000199662">
    <property type="component" value="Unassembled WGS sequence"/>
</dbReference>
<dbReference type="GO" id="GO:0005886">
    <property type="term" value="C:plasma membrane"/>
    <property type="evidence" value="ECO:0007669"/>
    <property type="project" value="UniProtKB-SubCell"/>
</dbReference>
<dbReference type="InterPro" id="IPR020846">
    <property type="entry name" value="MFS_dom"/>
</dbReference>
<dbReference type="STRING" id="84035.SAMN05660742_10124"/>
<proteinExistence type="inferred from homology"/>
<dbReference type="InterPro" id="IPR005829">
    <property type="entry name" value="Sugar_transporter_CS"/>
</dbReference>
<dbReference type="AlphaFoldDB" id="A0A1H6TLJ4"/>
<evidence type="ECO:0000256" key="5">
    <source>
        <dbReference type="ARBA" id="ARBA00022692"/>
    </source>
</evidence>
<evidence type="ECO:0000259" key="10">
    <source>
        <dbReference type="PROSITE" id="PS50850"/>
    </source>
</evidence>
<dbReference type="FunFam" id="1.20.1250.20:FF:000073">
    <property type="entry name" value="MFS myo-inositol transporter, putative"/>
    <property type="match status" value="1"/>
</dbReference>
<keyword evidence="3 8" id="KW-0813">Transport</keyword>
<evidence type="ECO:0000313" key="11">
    <source>
        <dbReference type="EMBL" id="SEI78037.1"/>
    </source>
</evidence>
<dbReference type="NCBIfam" id="TIGR00879">
    <property type="entry name" value="SP"/>
    <property type="match status" value="1"/>
</dbReference>
<evidence type="ECO:0000256" key="9">
    <source>
        <dbReference type="SAM" id="Phobius"/>
    </source>
</evidence>
<evidence type="ECO:0000256" key="3">
    <source>
        <dbReference type="ARBA" id="ARBA00022448"/>
    </source>
</evidence>
<comment type="similarity">
    <text evidence="2 8">Belongs to the major facilitator superfamily. Sugar transporter (TC 2.A.1.1) family.</text>
</comment>
<dbReference type="InterPro" id="IPR005828">
    <property type="entry name" value="MFS_sugar_transport-like"/>
</dbReference>
<feature type="transmembrane region" description="Helical" evidence="9">
    <location>
        <begin position="109"/>
        <end position="128"/>
    </location>
</feature>
<evidence type="ECO:0000256" key="6">
    <source>
        <dbReference type="ARBA" id="ARBA00022989"/>
    </source>
</evidence>
<dbReference type="Gene3D" id="1.20.1250.20">
    <property type="entry name" value="MFS general substrate transporter like domains"/>
    <property type="match status" value="1"/>
</dbReference>
<dbReference type="InterPro" id="IPR050820">
    <property type="entry name" value="MFS_Sugar_Transporter"/>
</dbReference>
<dbReference type="PROSITE" id="PS00217">
    <property type="entry name" value="SUGAR_TRANSPORT_2"/>
    <property type="match status" value="1"/>
</dbReference>
<feature type="transmembrane region" description="Helical" evidence="9">
    <location>
        <begin position="148"/>
        <end position="166"/>
    </location>
</feature>
<feature type="transmembrane region" description="Helical" evidence="9">
    <location>
        <begin position="172"/>
        <end position="194"/>
    </location>
</feature>
<evidence type="ECO:0000256" key="4">
    <source>
        <dbReference type="ARBA" id="ARBA00022475"/>
    </source>
</evidence>
<protein>
    <submittedName>
        <fullName evidence="11">MFS transporter, SP family, major inositol transporter</fullName>
    </submittedName>
</protein>
<organism evidence="11 12">
    <name type="scientific">Propionispira arboris</name>
    <dbReference type="NCBI Taxonomy" id="84035"/>
    <lineage>
        <taxon>Bacteria</taxon>
        <taxon>Bacillati</taxon>
        <taxon>Bacillota</taxon>
        <taxon>Negativicutes</taxon>
        <taxon>Selenomonadales</taxon>
        <taxon>Selenomonadaceae</taxon>
        <taxon>Propionispira</taxon>
    </lineage>
</organism>
<dbReference type="InterPro" id="IPR003663">
    <property type="entry name" value="Sugar/inositol_transpt"/>
</dbReference>
<feature type="transmembrane region" description="Helical" evidence="9">
    <location>
        <begin position="390"/>
        <end position="412"/>
    </location>
</feature>
<feature type="transmembrane region" description="Helical" evidence="9">
    <location>
        <begin position="418"/>
        <end position="437"/>
    </location>
</feature>
<sequence>MGQQKTPKQFLRTVTIISTFGGLLFGYDTGVVNGALPYMALPDQLNLTPFTEGLVASGLLFGAAIGSFLGGRISDAKGRRKMLLMLAVIFFFATIGCTLSPTVEVMVCFRFLLGLAVGGASVTVPAYLAEMSPAENRGRMVTQNELMIVTGQLCAFVFNAIIGVSFGESAHVWRYMLVIASLPAVVLWFGMLAMPESPRWLVMNGKIGEALKVLKQARDEGRAIAELNEIQDNLAQETSIEKATLKDLTTPWVRRIVFIAMGIAICQQISGVNSIMYYGTQILQKAGFSTEAALIGNIANGVIAVSATFFGIWMMGRHGRRPLLMTGQIGTICALFLIGTFSNVLEGTTILPYVVLSLTVTFLFFQQGFLSPITWLMLSELFPMRLRGMGMGLTVLCLWITNFFVGLSFPVLMDAFGLSHTFFAFVGIGLFGLLFAYKFVPETRGRSLEQIEQDFRNHGKKKAETLTKASTSAE</sequence>
<evidence type="ECO:0000256" key="8">
    <source>
        <dbReference type="RuleBase" id="RU003346"/>
    </source>
</evidence>
<keyword evidence="12" id="KW-1185">Reference proteome</keyword>
<name>A0A1H6TLJ4_9FIRM</name>
<evidence type="ECO:0000256" key="7">
    <source>
        <dbReference type="ARBA" id="ARBA00023136"/>
    </source>
</evidence>
<keyword evidence="6 9" id="KW-1133">Transmembrane helix</keyword>
<comment type="subcellular location">
    <subcellularLocation>
        <location evidence="1">Cell membrane</location>
        <topology evidence="1">Multi-pass membrane protein</topology>
    </subcellularLocation>
</comment>
<evidence type="ECO:0000313" key="12">
    <source>
        <dbReference type="Proteomes" id="UP000199662"/>
    </source>
</evidence>
<feature type="transmembrane region" description="Helical" evidence="9">
    <location>
        <begin position="82"/>
        <end position="103"/>
    </location>
</feature>
<evidence type="ECO:0000256" key="1">
    <source>
        <dbReference type="ARBA" id="ARBA00004651"/>
    </source>
</evidence>
<evidence type="ECO:0000256" key="2">
    <source>
        <dbReference type="ARBA" id="ARBA00010992"/>
    </source>
</evidence>
<keyword evidence="5 9" id="KW-0812">Transmembrane</keyword>
<dbReference type="Pfam" id="PF00083">
    <property type="entry name" value="Sugar_tr"/>
    <property type="match status" value="1"/>
</dbReference>
<gene>
    <name evidence="11" type="ORF">SAMN05660742_10124</name>
</gene>
<feature type="transmembrane region" description="Helical" evidence="9">
    <location>
        <begin position="350"/>
        <end position="378"/>
    </location>
</feature>
<dbReference type="PRINTS" id="PR00171">
    <property type="entry name" value="SUGRTRNSPORT"/>
</dbReference>
<dbReference type="InterPro" id="IPR047984">
    <property type="entry name" value="XylE-like"/>
</dbReference>
<dbReference type="GO" id="GO:1904659">
    <property type="term" value="P:D-glucose transmembrane transport"/>
    <property type="evidence" value="ECO:0007669"/>
    <property type="project" value="TreeGrafter"/>
</dbReference>
<reference evidence="11 12" key="1">
    <citation type="submission" date="2016-10" db="EMBL/GenBank/DDBJ databases">
        <authorList>
            <person name="de Groot N.N."/>
        </authorList>
    </citation>
    <scope>NUCLEOTIDE SEQUENCE [LARGE SCALE GENOMIC DNA]</scope>
    <source>
        <strain evidence="11 12">DSM 2179</strain>
    </source>
</reference>
<dbReference type="GO" id="GO:0022857">
    <property type="term" value="F:transmembrane transporter activity"/>
    <property type="evidence" value="ECO:0007669"/>
    <property type="project" value="InterPro"/>
</dbReference>
<dbReference type="InterPro" id="IPR036259">
    <property type="entry name" value="MFS_trans_sf"/>
</dbReference>
<dbReference type="EMBL" id="FNZK01000001">
    <property type="protein sequence ID" value="SEI78037.1"/>
    <property type="molecule type" value="Genomic_DNA"/>
</dbReference>
<feature type="transmembrane region" description="Helical" evidence="9">
    <location>
        <begin position="323"/>
        <end position="344"/>
    </location>
</feature>
<feature type="domain" description="Major facilitator superfamily (MFS) profile" evidence="10">
    <location>
        <begin position="14"/>
        <end position="444"/>
    </location>
</feature>
<dbReference type="PANTHER" id="PTHR48023">
    <property type="entry name" value="D-XYLOSE-PROTON SYMPORTER-LIKE 2"/>
    <property type="match status" value="1"/>
</dbReference>
<accession>A0A1H6TLJ4</accession>
<feature type="transmembrane region" description="Helical" evidence="9">
    <location>
        <begin position="47"/>
        <end position="70"/>
    </location>
</feature>
<feature type="transmembrane region" description="Helical" evidence="9">
    <location>
        <begin position="9"/>
        <end position="27"/>
    </location>
</feature>
<dbReference type="PROSITE" id="PS50850">
    <property type="entry name" value="MFS"/>
    <property type="match status" value="1"/>
</dbReference>
<dbReference type="PANTHER" id="PTHR48023:SF4">
    <property type="entry name" value="D-XYLOSE-PROTON SYMPORTER-LIKE 2"/>
    <property type="match status" value="1"/>
</dbReference>
<feature type="transmembrane region" description="Helical" evidence="9">
    <location>
        <begin position="298"/>
        <end position="316"/>
    </location>
</feature>
<dbReference type="RefSeq" id="WP_091828294.1">
    <property type="nucleotide sequence ID" value="NZ_FNZK01000001.1"/>
</dbReference>
<keyword evidence="4" id="KW-1003">Cell membrane</keyword>
<keyword evidence="7 9" id="KW-0472">Membrane</keyword>
<dbReference type="SUPFAM" id="SSF103473">
    <property type="entry name" value="MFS general substrate transporter"/>
    <property type="match status" value="1"/>
</dbReference>
<dbReference type="CDD" id="cd17359">
    <property type="entry name" value="MFS_XylE_like"/>
    <property type="match status" value="1"/>
</dbReference>
<feature type="transmembrane region" description="Helical" evidence="9">
    <location>
        <begin position="256"/>
        <end position="278"/>
    </location>
</feature>